<feature type="domain" description="N-acetyltransferase" evidence="1">
    <location>
        <begin position="10"/>
        <end position="171"/>
    </location>
</feature>
<dbReference type="Gene3D" id="3.40.630.30">
    <property type="match status" value="2"/>
</dbReference>
<proteinExistence type="predicted"/>
<evidence type="ECO:0000313" key="2">
    <source>
        <dbReference type="EMBL" id="MBR7744146.1"/>
    </source>
</evidence>
<dbReference type="AlphaFoldDB" id="A0A941D9U5"/>
<dbReference type="EMBL" id="JAGSNF010000018">
    <property type="protein sequence ID" value="MBR7744146.1"/>
    <property type="molecule type" value="Genomic_DNA"/>
</dbReference>
<sequence>MSEDITTRRTRVRPATPADRDLWVRLHTDPEQYPFAPWWVSTEAQAEEFLERVLAHHEEHGFGYGVVESREDGRALGVAGVVLGAERTNLNLYYRLDLEAHGEGLGREVARAVVADAVEHGPDLPLTATARPDHRASIRTAESAGLALVGAVDGADLAGVPADVVARARANDPAEVPAAVVLLAPRPDVRREPFDADTRAAVLDLWCAVTEAGGAVGFTPGAPRADVAAALARHEEGMAAGLQVAVLLRDPWGGVVAAGWWAATGSPLLAHRRTAYRVMTDPARRGRNLGRLLMAAMHRTARADGVEIADLGVRGGTGTEGFYAALGYTEAGRVRGGIRVAPGDDRDDITMIRHL</sequence>
<dbReference type="RefSeq" id="WP_211603558.1">
    <property type="nucleotide sequence ID" value="NZ_JAGSNF010000018.1"/>
</dbReference>
<dbReference type="Proteomes" id="UP000677016">
    <property type="component" value="Unassembled WGS sequence"/>
</dbReference>
<dbReference type="InterPro" id="IPR051531">
    <property type="entry name" value="N-acetyltransferase"/>
</dbReference>
<gene>
    <name evidence="2" type="ORF">KC207_12700</name>
</gene>
<protein>
    <submittedName>
        <fullName evidence="2">GNAT family N-acetyltransferase</fullName>
        <ecNumber evidence="2">2.3.1.-</ecNumber>
    </submittedName>
</protein>
<organism evidence="2 3">
    <name type="scientific">Phycicoccus avicenniae</name>
    <dbReference type="NCBI Taxonomy" id="2828860"/>
    <lineage>
        <taxon>Bacteria</taxon>
        <taxon>Bacillati</taxon>
        <taxon>Actinomycetota</taxon>
        <taxon>Actinomycetes</taxon>
        <taxon>Micrococcales</taxon>
        <taxon>Intrasporangiaceae</taxon>
        <taxon>Phycicoccus</taxon>
    </lineage>
</organism>
<dbReference type="PANTHER" id="PTHR43792:SF1">
    <property type="entry name" value="N-ACETYLTRANSFERASE DOMAIN-CONTAINING PROTEIN"/>
    <property type="match status" value="1"/>
</dbReference>
<dbReference type="PROSITE" id="PS51186">
    <property type="entry name" value="GNAT"/>
    <property type="match status" value="2"/>
</dbReference>
<reference evidence="2" key="1">
    <citation type="submission" date="2021-04" db="EMBL/GenBank/DDBJ databases">
        <title>Phycicoccus avicenniae sp. nov., a novel endophytic actinomycetes isolated from branch of Avicennia mariana.</title>
        <authorList>
            <person name="Tuo L."/>
        </authorList>
    </citation>
    <scope>NUCLEOTIDE SEQUENCE</scope>
    <source>
        <strain evidence="2">BSK3Z-2</strain>
    </source>
</reference>
<dbReference type="SUPFAM" id="SSF55729">
    <property type="entry name" value="Acyl-CoA N-acyltransferases (Nat)"/>
    <property type="match status" value="2"/>
</dbReference>
<feature type="domain" description="N-acetyltransferase" evidence="1">
    <location>
        <begin position="189"/>
        <end position="355"/>
    </location>
</feature>
<evidence type="ECO:0000259" key="1">
    <source>
        <dbReference type="PROSITE" id="PS51186"/>
    </source>
</evidence>
<dbReference type="Pfam" id="PF13508">
    <property type="entry name" value="Acetyltransf_7"/>
    <property type="match status" value="1"/>
</dbReference>
<dbReference type="PANTHER" id="PTHR43792">
    <property type="entry name" value="GNAT FAMILY, PUTATIVE (AFU_ORTHOLOGUE AFUA_3G00765)-RELATED-RELATED"/>
    <property type="match status" value="1"/>
</dbReference>
<evidence type="ECO:0000313" key="3">
    <source>
        <dbReference type="Proteomes" id="UP000677016"/>
    </source>
</evidence>
<keyword evidence="3" id="KW-1185">Reference proteome</keyword>
<comment type="caution">
    <text evidence="2">The sequence shown here is derived from an EMBL/GenBank/DDBJ whole genome shotgun (WGS) entry which is preliminary data.</text>
</comment>
<accession>A0A941D9U5</accession>
<dbReference type="InterPro" id="IPR016181">
    <property type="entry name" value="Acyl_CoA_acyltransferase"/>
</dbReference>
<dbReference type="GO" id="GO:0016747">
    <property type="term" value="F:acyltransferase activity, transferring groups other than amino-acyl groups"/>
    <property type="evidence" value="ECO:0007669"/>
    <property type="project" value="InterPro"/>
</dbReference>
<name>A0A941D9U5_9MICO</name>
<keyword evidence="2" id="KW-0808">Transferase</keyword>
<dbReference type="Pfam" id="PF13302">
    <property type="entry name" value="Acetyltransf_3"/>
    <property type="match status" value="1"/>
</dbReference>
<dbReference type="InterPro" id="IPR000182">
    <property type="entry name" value="GNAT_dom"/>
</dbReference>
<keyword evidence="2" id="KW-0012">Acyltransferase</keyword>
<dbReference type="EC" id="2.3.1.-" evidence="2"/>